<dbReference type="Proteomes" id="UP000034090">
    <property type="component" value="Unassembled WGS sequence"/>
</dbReference>
<evidence type="ECO:0000313" key="3">
    <source>
        <dbReference type="Proteomes" id="UP000034090"/>
    </source>
</evidence>
<dbReference type="EMBL" id="LCFQ01000013">
    <property type="protein sequence ID" value="KKS97293.1"/>
    <property type="molecule type" value="Genomic_DNA"/>
</dbReference>
<keyword evidence="1" id="KW-0472">Membrane</keyword>
<accession>A0A0G1GEK1</accession>
<protein>
    <submittedName>
        <fullName evidence="2">Uncharacterized protein</fullName>
    </submittedName>
</protein>
<comment type="caution">
    <text evidence="2">The sequence shown here is derived from an EMBL/GenBank/DDBJ whole genome shotgun (WGS) entry which is preliminary data.</text>
</comment>
<feature type="transmembrane region" description="Helical" evidence="1">
    <location>
        <begin position="12"/>
        <end position="33"/>
    </location>
</feature>
<dbReference type="STRING" id="1618578.UV74_C0013G0415"/>
<name>A0A0G1GEK1_9BACT</name>
<evidence type="ECO:0000256" key="1">
    <source>
        <dbReference type="SAM" id="Phobius"/>
    </source>
</evidence>
<organism evidence="2 3">
    <name type="scientific">Candidatus Woesebacteria bacterium GW2011_GWB1_43_14</name>
    <dbReference type="NCBI Taxonomy" id="1618578"/>
    <lineage>
        <taxon>Bacteria</taxon>
        <taxon>Candidatus Woeseibacteriota</taxon>
    </lineage>
</organism>
<reference evidence="2 3" key="1">
    <citation type="journal article" date="2015" name="Nature">
        <title>rRNA introns, odd ribosomes, and small enigmatic genomes across a large radiation of phyla.</title>
        <authorList>
            <person name="Brown C.T."/>
            <person name="Hug L.A."/>
            <person name="Thomas B.C."/>
            <person name="Sharon I."/>
            <person name="Castelle C.J."/>
            <person name="Singh A."/>
            <person name="Wilkins M.J."/>
            <person name="Williams K.H."/>
            <person name="Banfield J.F."/>
        </authorList>
    </citation>
    <scope>NUCLEOTIDE SEQUENCE [LARGE SCALE GENOMIC DNA]</scope>
</reference>
<evidence type="ECO:0000313" key="2">
    <source>
        <dbReference type="EMBL" id="KKS97293.1"/>
    </source>
</evidence>
<keyword evidence="1" id="KW-1133">Transmembrane helix</keyword>
<dbReference type="AlphaFoldDB" id="A0A0G1GEK1"/>
<sequence>MFNNQKGTITPALLIITAAFVAAIYGILIILSLQINFSNRQVASEEALAIAEAGINYYSWHLSKAPTDYTSDTGIHTFIDPQGQEIGEFNLEITPPETGSAAVTIRSTGKTYDYPSITRTIKARYGEPALSQYTFFQNASSWYGPETVVYGDIFSNNGIRMDGTNYGRVMSAKETYKCGTETGCFPPDWRPGVWGSGGDQSLWTFPVSSIDFDSISLDFNEMKSGAINDGLYLENSDEFGYHLVFSADGSFSLYRVLATNYYNAYRVPGNGLGAEGAGGCRKRYEKITDEEYIGSHNTGDTPIIFAEDHLWIEGTVDGRVTIAAVGFPLASREMNIRIPNNLVYEQYDDSDSLGLVAQNDILISRDIPTDFRIDGALVAQKGAIMRFGYLSECGSDTANAIRNSMIVRGSLSSYFKATWNYGTDPLLSGFNSIELQYDSDLSGNPPVYFPTSGTPGILSWTEE</sequence>
<keyword evidence="1" id="KW-0812">Transmembrane</keyword>
<proteinExistence type="predicted"/>
<gene>
    <name evidence="2" type="ORF">UV74_C0013G0415</name>
</gene>